<dbReference type="InterPro" id="IPR029061">
    <property type="entry name" value="THDP-binding"/>
</dbReference>
<evidence type="ECO:0000256" key="1">
    <source>
        <dbReference type="ARBA" id="ARBA00023002"/>
    </source>
</evidence>
<dbReference type="GO" id="GO:0016903">
    <property type="term" value="F:oxidoreductase activity, acting on the aldehyde or oxo group of donors"/>
    <property type="evidence" value="ECO:0007669"/>
    <property type="project" value="InterPro"/>
</dbReference>
<dbReference type="GO" id="GO:0006979">
    <property type="term" value="P:response to oxidative stress"/>
    <property type="evidence" value="ECO:0007669"/>
    <property type="project" value="TreeGrafter"/>
</dbReference>
<dbReference type="Gene3D" id="3.40.50.920">
    <property type="match status" value="1"/>
</dbReference>
<dbReference type="NCBIfam" id="TIGR03710">
    <property type="entry name" value="OAFO_sf"/>
    <property type="match status" value="1"/>
</dbReference>
<dbReference type="InterPro" id="IPR050722">
    <property type="entry name" value="Pyruvate:ferred/Flavod_OxRd"/>
</dbReference>
<name>T2GAA6_MEGG1</name>
<dbReference type="OrthoDB" id="9794954at2"/>
<dbReference type="Pfam" id="PF01855">
    <property type="entry name" value="POR_N"/>
    <property type="match status" value="1"/>
</dbReference>
<feature type="domain" description="Pyruvate flavodoxin/ferredoxin oxidoreductase pyrimidine binding" evidence="3">
    <location>
        <begin position="205"/>
        <end position="439"/>
    </location>
</feature>
<dbReference type="Pfam" id="PF01558">
    <property type="entry name" value="POR"/>
    <property type="match status" value="1"/>
</dbReference>
<keyword evidence="5" id="KW-1185">Reference proteome</keyword>
<dbReference type="InterPro" id="IPR002880">
    <property type="entry name" value="Pyrv_Fd/Flavodoxin_OxRdtase_N"/>
</dbReference>
<dbReference type="EMBL" id="CP006585">
    <property type="protein sequence ID" value="AGW13530.1"/>
    <property type="molecule type" value="Genomic_DNA"/>
</dbReference>
<dbReference type="SUPFAM" id="SSF52518">
    <property type="entry name" value="Thiamin diphosphate-binding fold (THDP-binding)"/>
    <property type="match status" value="1"/>
</dbReference>
<dbReference type="eggNOG" id="COG0674">
    <property type="taxonomic scope" value="Bacteria"/>
</dbReference>
<feature type="domain" description="Pyruvate/ketoisovalerate oxidoreductase catalytic" evidence="2">
    <location>
        <begin position="14"/>
        <end position="168"/>
    </location>
</feature>
<dbReference type="InterPro" id="IPR022367">
    <property type="entry name" value="2-oxoacid/accept_OxRdtase_asu"/>
</dbReference>
<dbReference type="HOGENOM" id="CLU_017038_1_0_7"/>
<dbReference type="SUPFAM" id="SSF53323">
    <property type="entry name" value="Pyruvate-ferredoxin oxidoreductase, PFOR, domain III"/>
    <property type="match status" value="1"/>
</dbReference>
<dbReference type="KEGG" id="dgg:DGI_1713"/>
<evidence type="ECO:0000259" key="2">
    <source>
        <dbReference type="Pfam" id="PF01558"/>
    </source>
</evidence>
<proteinExistence type="predicted"/>
<dbReference type="InterPro" id="IPR019752">
    <property type="entry name" value="Pyrv/ketoisovalerate_OxRed_cat"/>
</dbReference>
<dbReference type="PANTHER" id="PTHR32154">
    <property type="entry name" value="PYRUVATE-FLAVODOXIN OXIDOREDUCTASE-RELATED"/>
    <property type="match status" value="1"/>
</dbReference>
<evidence type="ECO:0000259" key="3">
    <source>
        <dbReference type="Pfam" id="PF01855"/>
    </source>
</evidence>
<dbReference type="eggNOG" id="COG1014">
    <property type="taxonomic scope" value="Bacteria"/>
</dbReference>
<dbReference type="RefSeq" id="WP_021760390.1">
    <property type="nucleotide sequence ID" value="NC_022444.1"/>
</dbReference>
<dbReference type="PANTHER" id="PTHR32154:SF20">
    <property type="entry name" value="2-OXOGLUTARATE OXIDOREDUCTASE SUBUNIT KORA"/>
    <property type="match status" value="1"/>
</dbReference>
<dbReference type="InterPro" id="IPR009014">
    <property type="entry name" value="Transketo_C/PFOR_II"/>
</dbReference>
<evidence type="ECO:0000313" key="4">
    <source>
        <dbReference type="EMBL" id="AGW13530.1"/>
    </source>
</evidence>
<dbReference type="STRING" id="1121448.DGI_1713"/>
<organism evidence="4 5">
    <name type="scientific">Megalodesulfovibrio gigas (strain ATCC 19364 / DSM 1382 / NCIMB 9332 / VKM B-1759)</name>
    <name type="common">Desulfovibrio gigas</name>
    <dbReference type="NCBI Taxonomy" id="1121448"/>
    <lineage>
        <taxon>Bacteria</taxon>
        <taxon>Pseudomonadati</taxon>
        <taxon>Thermodesulfobacteriota</taxon>
        <taxon>Desulfovibrionia</taxon>
        <taxon>Desulfovibrionales</taxon>
        <taxon>Desulfovibrionaceae</taxon>
        <taxon>Megalodesulfovibrio</taxon>
    </lineage>
</organism>
<gene>
    <name evidence="4" type="primary">porA</name>
    <name evidence="4" type="ORF">DGI_1713</name>
</gene>
<dbReference type="AlphaFoldDB" id="T2GAA6"/>
<evidence type="ECO:0000313" key="5">
    <source>
        <dbReference type="Proteomes" id="UP000016587"/>
    </source>
</evidence>
<dbReference type="Proteomes" id="UP000016587">
    <property type="component" value="Chromosome"/>
</dbReference>
<accession>T2GAA6</accession>
<sequence length="563" mass="59850">MQLTAATILIGGEAGQGLATVGHLLTKTLVRAGYDVVVTQDYQSRIRGGHNTFAIRTTLPGEGPRVAAPSASVDILVALNQETIDLHTPALTPGGVLLMGQAMSAHDVNALAVPYKELIPKPIFENVAALGVLCGLLGLDRAHPARLVTEQFQKKGQDVIDQNLAVLAKSHDWVEQQPHGFGPLAKAPARGEHLALNGNEAVALGAMAAGCTFCSYYPMTPATSVPMMLAAHAETVGIVVEQAEDEIAAVNMVLGASYAGARAMTATSGGGFALMVEGVSLAGMTETPLVVFLSQRPGPATGLPTRTEQADLTLALYAGHGEFPRAIFAPGTIEQCFHLTVHAFNQAEKAQTAIFVLSDQFLADSVRNVEPFDLAALPPAVLPDRSDDAPESYQRYAVTESGVSPRRLPCAGQSLVVLDSDEHTPDGHITEDLAVRVTMHEKRLRKHALLRTDAIPPDYDGPPTPDLLLACWGSTLGAVQEAAALLRAEGQAVGVLHFTQVWPLNPDHFLPRFAQAGKVVMVEGNHAGQLANCIRMETGFAMTQCITRYDGLPFTARYILDRL</sequence>
<dbReference type="Gene3D" id="3.40.50.970">
    <property type="match status" value="1"/>
</dbReference>
<dbReference type="PATRIC" id="fig|1121448.10.peg.1699"/>
<keyword evidence="1" id="KW-0560">Oxidoreductase</keyword>
<dbReference type="Gene3D" id="3.40.920.10">
    <property type="entry name" value="Pyruvate-ferredoxin oxidoreductase, PFOR, domain III"/>
    <property type="match status" value="1"/>
</dbReference>
<reference evidence="4 5" key="1">
    <citation type="journal article" date="2013" name="J. Bacteriol.">
        <title>Roles of HynAB and Ech, the only two hydrogenases found in the model sulfate reducer Desulfovibrio gigas.</title>
        <authorList>
            <person name="Morais-Silva F.O."/>
            <person name="Santos C.I."/>
            <person name="Rodrigues R."/>
            <person name="Pereira I.A."/>
            <person name="Rodrigues-Pousada C."/>
        </authorList>
    </citation>
    <scope>NUCLEOTIDE SEQUENCE [LARGE SCALE GENOMIC DNA]</scope>
    <source>
        <strain evidence="5">ATCC 19364 / DSM 1382 / NCIMB 9332 / VKM B-1759</strain>
    </source>
</reference>
<dbReference type="SUPFAM" id="SSF52922">
    <property type="entry name" value="TK C-terminal domain-like"/>
    <property type="match status" value="1"/>
</dbReference>
<protein>
    <submittedName>
        <fullName evidence="4">Putative pyruvate flavodoxin/ferredoxin oxidoreductase domain protein</fullName>
    </submittedName>
</protein>
<dbReference type="CDD" id="cd07034">
    <property type="entry name" value="TPP_PYR_PFOR_IOR-alpha_like"/>
    <property type="match status" value="1"/>
</dbReference>
<dbReference type="FunFam" id="3.40.50.970:FF:000022">
    <property type="entry name" value="2-oxoglutarate ferredoxin oxidoreductase alpha subunit"/>
    <property type="match status" value="1"/>
</dbReference>
<dbReference type="InterPro" id="IPR002869">
    <property type="entry name" value="Pyrv_flavodox_OxRed_cen"/>
</dbReference>
<keyword evidence="4" id="KW-0670">Pyruvate</keyword>
<reference evidence="5" key="2">
    <citation type="submission" date="2013-07" db="EMBL/GenBank/DDBJ databases">
        <authorList>
            <person name="Morais-Silva F.O."/>
            <person name="Rezende A.M."/>
            <person name="Pimentel C."/>
            <person name="Resende D.M."/>
            <person name="Santos C.I."/>
            <person name="Clemente C."/>
            <person name="de Oliveira L.M."/>
            <person name="da Silva S.M."/>
            <person name="Costa D.A."/>
            <person name="Varela-Raposo A."/>
            <person name="Horacio E.C.A."/>
            <person name="Matos M."/>
            <person name="Flores O."/>
            <person name="Ruiz J.C."/>
            <person name="Rodrigues-Pousada C."/>
        </authorList>
    </citation>
    <scope>NUCLEOTIDE SEQUENCE [LARGE SCALE GENOMIC DNA]</scope>
    <source>
        <strain evidence="5">ATCC 19364 / DSM 1382 / NCIMB 9332 / VKM B-1759</strain>
    </source>
</reference>